<dbReference type="Proteomes" id="UP001642540">
    <property type="component" value="Unassembled WGS sequence"/>
</dbReference>
<evidence type="ECO:0000256" key="7">
    <source>
        <dbReference type="SAM" id="MobiDB-lite"/>
    </source>
</evidence>
<comment type="similarity">
    <text evidence="1">Belongs to the ESRP family.</text>
</comment>
<reference evidence="9 10" key="1">
    <citation type="submission" date="2024-08" db="EMBL/GenBank/DDBJ databases">
        <authorList>
            <person name="Cucini C."/>
            <person name="Frati F."/>
        </authorList>
    </citation>
    <scope>NUCLEOTIDE SEQUENCE [LARGE SCALE GENOMIC DNA]</scope>
</reference>
<feature type="compositionally biased region" description="Polar residues" evidence="7">
    <location>
        <begin position="71"/>
        <end position="84"/>
    </location>
</feature>
<feature type="region of interest" description="Disordered" evidence="7">
    <location>
        <begin position="66"/>
        <end position="85"/>
    </location>
</feature>
<dbReference type="SUPFAM" id="SSF54928">
    <property type="entry name" value="RNA-binding domain, RBD"/>
    <property type="match status" value="2"/>
</dbReference>
<dbReference type="PANTHER" id="PTHR13976">
    <property type="entry name" value="HETEROGENEOUS NUCLEAR RIBONUCLEOPROTEIN-RELATED"/>
    <property type="match status" value="1"/>
</dbReference>
<evidence type="ECO:0000256" key="5">
    <source>
        <dbReference type="ARBA" id="ARBA00023187"/>
    </source>
</evidence>
<sequence length="864" mass="93946">MCDTDDSAMAVPNTPEYLGILYVATAGQNGPNLGADEEEVVLLSLSIVQRDMKKVLGSTSLLVQPRGKSSADINENENTSSSDLLSEECKAELGITENELREKGKPLDVAISELDALIRSHVNVVEEIVEDETKNQSTRSSMSFAFVTDGQLPLRQTLHPEACTKDIQLPHYYYSFFDLKKEFCACYNQSCDTLQEMVKFLELKVCVTEEEEESRVTEQTDVVDVDEPCNDGGDGEEKKSNYKAKLPEMTAVVMRLLQDVHTFQKPESIMMRLEPGICSKNESVDGNCVVRARGLPWQSSDQDIARFFRGLNIAKGGVALCLSPQGRRNGEALIRFESLEHRDMALKRHKHHIANRYIEVYKASGEDFLSVAGGNNNEAQAFLSKGGQVIIRMRGLPYDCTPKQVVEFFDSGENACKVLDGEEGVLFVKRPDGRATGDAFVQFQHEDDASSALAKHRESIGARYIELFRSTTAEVQQVLNRCIITAAAAAAAAAASSSSSNNSEPLLKTLPPHALHSDLLNSGAPSLPLLPNVLPAPVVQPPSNSQLNGPSHILPQHIITSGTRKDCIRLRGLPYEAQVEHILEFLGEHAKNIVYQGVHMVYNAQGQPSGEAFIQMDSEQSAYLAAQSKHHRYMHHFKKQRYIEVFQCSGDDMNLVLTGGIPKHNPNTVSQAQLLHAHAPGMLSSPLGNMSSSPLVLSPHAQLHVGGLVRLRAPAHHHQMNMGGPQMVLPGGLHMQQSLNSLAQFQNVGLLQHAHALSYQEELFGGGQRALMSGGGGMLKRGWEDAFGNAQVLDYGIPSPKRWVAAPPHHHNLNPHAHAAHAAAAAHQQAAAHAAAAAAVAAMNSSGGGGPSLVSGFNINRVGR</sequence>
<evidence type="ECO:0000313" key="10">
    <source>
        <dbReference type="Proteomes" id="UP001642540"/>
    </source>
</evidence>
<name>A0ABP1PKP6_9HEXA</name>
<proteinExistence type="inferred from homology"/>
<protein>
    <recommendedName>
        <fullName evidence="8">RRM domain-containing protein</fullName>
    </recommendedName>
</protein>
<evidence type="ECO:0000313" key="9">
    <source>
        <dbReference type="EMBL" id="CAL8070122.1"/>
    </source>
</evidence>
<dbReference type="InterPro" id="IPR000504">
    <property type="entry name" value="RRM_dom"/>
</dbReference>
<evidence type="ECO:0000256" key="2">
    <source>
        <dbReference type="ARBA" id="ARBA00022664"/>
    </source>
</evidence>
<evidence type="ECO:0000256" key="4">
    <source>
        <dbReference type="ARBA" id="ARBA00022884"/>
    </source>
</evidence>
<keyword evidence="4 6" id="KW-0694">RNA-binding</keyword>
<comment type="caution">
    <text evidence="9">The sequence shown here is derived from an EMBL/GenBank/DDBJ whole genome shotgun (WGS) entry which is preliminary data.</text>
</comment>
<dbReference type="InterPro" id="IPR050666">
    <property type="entry name" value="ESRP"/>
</dbReference>
<dbReference type="InterPro" id="IPR035979">
    <property type="entry name" value="RBD_domain_sf"/>
</dbReference>
<dbReference type="CDD" id="cd12741">
    <property type="entry name" value="RRM2_Fusilli"/>
    <property type="match status" value="1"/>
</dbReference>
<keyword evidence="2" id="KW-0507">mRNA processing</keyword>
<feature type="domain" description="RRM" evidence="8">
    <location>
        <begin position="389"/>
        <end position="472"/>
    </location>
</feature>
<dbReference type="Gene3D" id="3.30.420.10">
    <property type="entry name" value="Ribonuclease H-like superfamily/Ribonuclease H"/>
    <property type="match status" value="1"/>
</dbReference>
<accession>A0ABP1PKP6</accession>
<keyword evidence="10" id="KW-1185">Reference proteome</keyword>
<evidence type="ECO:0000256" key="1">
    <source>
        <dbReference type="ARBA" id="ARBA00008866"/>
    </source>
</evidence>
<gene>
    <name evidence="9" type="ORF">ODALV1_LOCUS1084</name>
</gene>
<organism evidence="9 10">
    <name type="scientific">Orchesella dallaii</name>
    <dbReference type="NCBI Taxonomy" id="48710"/>
    <lineage>
        <taxon>Eukaryota</taxon>
        <taxon>Metazoa</taxon>
        <taxon>Ecdysozoa</taxon>
        <taxon>Arthropoda</taxon>
        <taxon>Hexapoda</taxon>
        <taxon>Collembola</taxon>
        <taxon>Entomobryomorpha</taxon>
        <taxon>Entomobryoidea</taxon>
        <taxon>Orchesellidae</taxon>
        <taxon>Orchesellinae</taxon>
        <taxon>Orchesella</taxon>
    </lineage>
</organism>
<dbReference type="EMBL" id="CAXLJM020000004">
    <property type="protein sequence ID" value="CAL8070122.1"/>
    <property type="molecule type" value="Genomic_DNA"/>
</dbReference>
<evidence type="ECO:0000256" key="6">
    <source>
        <dbReference type="PROSITE-ProRule" id="PRU00176"/>
    </source>
</evidence>
<dbReference type="InterPro" id="IPR012677">
    <property type="entry name" value="Nucleotide-bd_a/b_plait_sf"/>
</dbReference>
<dbReference type="CDD" id="cd12743">
    <property type="entry name" value="RRM3_Fusilli"/>
    <property type="match status" value="1"/>
</dbReference>
<dbReference type="Gene3D" id="3.30.70.330">
    <property type="match status" value="3"/>
</dbReference>
<evidence type="ECO:0000256" key="3">
    <source>
        <dbReference type="ARBA" id="ARBA00022737"/>
    </source>
</evidence>
<dbReference type="SMART" id="SM00360">
    <property type="entry name" value="RRM"/>
    <property type="match status" value="3"/>
</dbReference>
<evidence type="ECO:0000259" key="8">
    <source>
        <dbReference type="PROSITE" id="PS50102"/>
    </source>
</evidence>
<keyword evidence="3" id="KW-0677">Repeat</keyword>
<dbReference type="PROSITE" id="PS50102">
    <property type="entry name" value="RRM"/>
    <property type="match status" value="1"/>
</dbReference>
<keyword evidence="5" id="KW-0508">mRNA splicing</keyword>
<dbReference type="InterPro" id="IPR034980">
    <property type="entry name" value="Fusilli_RRM2"/>
</dbReference>
<dbReference type="InterPro" id="IPR036397">
    <property type="entry name" value="RNaseH_sf"/>
</dbReference>